<dbReference type="SUPFAM" id="SSF55874">
    <property type="entry name" value="ATPase domain of HSP90 chaperone/DNA topoisomerase II/histidine kinase"/>
    <property type="match status" value="1"/>
</dbReference>
<keyword evidence="2" id="KW-1185">Reference proteome</keyword>
<proteinExistence type="predicted"/>
<organism evidence="1 2">
    <name type="scientific">Alcaligenes phage vB_Af_QDWS595</name>
    <dbReference type="NCBI Taxonomy" id="2877946"/>
    <lineage>
        <taxon>Viruses</taxon>
        <taxon>Duplodnaviria</taxon>
        <taxon>Heunggongvirae</taxon>
        <taxon>Uroviricota</taxon>
        <taxon>Caudoviricetes</taxon>
        <taxon>Schitoviridae</taxon>
        <taxon>Petruschkyvirus</taxon>
        <taxon>Petruschkyvirus QDWS595</taxon>
    </lineage>
</organism>
<dbReference type="InterPro" id="IPR036890">
    <property type="entry name" value="HATPase_C_sf"/>
</dbReference>
<sequence>MEVAHSEDHVKQAIVGKAESINFGISDDPAFFQILSSSLYKNPKLAMVRETICNAWDAHIMVGKEDSPISVSLSDKELIIQDFGPGIPQDLIGPIFGVYGASTKKRDSRQTGGFGLGCKSPFAYTDSFQVVSCHKGTKSIYIMSKSSAEVGGKPSIVTVWSGECPEDETGITVTIPVKEFDTNTMIKNILHTVKLGDIKAKLDLPSSFSNNVLKDTPSLGLEESEFNFVLVPFNNVLTQLLPTTNSGVYVRYGNVIYPVDFNEKYEEYLNFATSFSASRNVAIVLKSEPDSLSIAPSRENLTYSELTVETVHSLLLDFLLNQTRNPALVNKISEYIQEKVDTLAADERPLNLKLIKHFGEIPGLHFERPDSLIKTMEGLLKLEATQRKIKGKGNYTNTKKRFKEAFDYMVKVHSANPESFDLGKLQMWYRSFKKMGIYVIHGSIFYESFHKYSREIGIAKRLNYKMAIEPVLKTLQGYVGESLKLDDLYIYTSSTLTSTYSGYITSGCELSKARDYNSVDVAGTLRGLLKPTIVVTDRIGTIKNRISTSEGEDHFAATCSPGTEGFYFVVLAPTKATEQKEFMDKIQKYIDDGGHVVDMCKRLPTEQARYELARQRAEERRKAKIGDTIPSANGRVSVKKKAGKGLIQFSEIKDSRGTFDSIVFSELAEPIRNENPEFIVHISTSQNSRKAANDHSAVFTQYMLDNFGTKGVVTNNTATFKKYTEEGVPHMGAYAIKVIKDFISTNESDFKKALEFSKKPLKLAVGEKVRGFESYHFDGEELFDFYRDSGSFFGLIPNVTKPTSESLVILALADLAESELSYYDREALVNVLKDIKSDIEPNKELVEELGKRCKNPNIQLLDWDATNSALRDDDGTLESKIHEVIEILIK</sequence>
<accession>A0AAE9BZU4</accession>
<dbReference type="Gene3D" id="3.30.565.10">
    <property type="entry name" value="Histidine kinase-like ATPase, C-terminal domain"/>
    <property type="match status" value="1"/>
</dbReference>
<evidence type="ECO:0000313" key="1">
    <source>
        <dbReference type="EMBL" id="UCR75523.1"/>
    </source>
</evidence>
<name>A0AAE9BZU4_9CAUD</name>
<dbReference type="EMBL" id="OK149171">
    <property type="protein sequence ID" value="UCR75523.1"/>
    <property type="molecule type" value="Genomic_DNA"/>
</dbReference>
<reference evidence="1" key="1">
    <citation type="submission" date="2021-09" db="EMBL/GenBank/DDBJ databases">
        <title>Complete genome analysis of a novel Alcaligenes phage vB_Af_QDWS595.</title>
        <authorList>
            <person name="Jing Y."/>
            <person name="Wang J."/>
        </authorList>
    </citation>
    <scope>NUCLEOTIDE SEQUENCE</scope>
</reference>
<gene>
    <name evidence="1" type="ORF">vBAfaPQDWS595_39</name>
</gene>
<dbReference type="Proteomes" id="UP000827952">
    <property type="component" value="Segment"/>
</dbReference>
<evidence type="ECO:0000313" key="2">
    <source>
        <dbReference type="Proteomes" id="UP000827952"/>
    </source>
</evidence>
<protein>
    <submittedName>
        <fullName evidence="1">RIIA lysis inhibitor</fullName>
    </submittedName>
</protein>